<dbReference type="InterPro" id="IPR036388">
    <property type="entry name" value="WH-like_DNA-bd_sf"/>
</dbReference>
<accession>A0AAP2E0X6</accession>
<dbReference type="InterPro" id="IPR001077">
    <property type="entry name" value="COMT_C"/>
</dbReference>
<dbReference type="Proteomes" id="UP001319080">
    <property type="component" value="Unassembled WGS sequence"/>
</dbReference>
<dbReference type="InterPro" id="IPR029063">
    <property type="entry name" value="SAM-dependent_MTases_sf"/>
</dbReference>
<dbReference type="SUPFAM" id="SSF53335">
    <property type="entry name" value="S-adenosyl-L-methionine-dependent methyltransferases"/>
    <property type="match status" value="1"/>
</dbReference>
<organism evidence="6 7">
    <name type="scientific">Dawidia cretensis</name>
    <dbReference type="NCBI Taxonomy" id="2782350"/>
    <lineage>
        <taxon>Bacteria</taxon>
        <taxon>Pseudomonadati</taxon>
        <taxon>Bacteroidota</taxon>
        <taxon>Cytophagia</taxon>
        <taxon>Cytophagales</taxon>
        <taxon>Chryseotaleaceae</taxon>
        <taxon>Dawidia</taxon>
    </lineage>
</organism>
<dbReference type="PANTHER" id="PTHR43712:SF2">
    <property type="entry name" value="O-METHYLTRANSFERASE CICE"/>
    <property type="match status" value="1"/>
</dbReference>
<proteinExistence type="predicted"/>
<dbReference type="PROSITE" id="PS51683">
    <property type="entry name" value="SAM_OMT_II"/>
    <property type="match status" value="1"/>
</dbReference>
<dbReference type="Pfam" id="PF00891">
    <property type="entry name" value="Methyltransf_2"/>
    <property type="match status" value="1"/>
</dbReference>
<evidence type="ECO:0000256" key="3">
    <source>
        <dbReference type="ARBA" id="ARBA00022691"/>
    </source>
</evidence>
<feature type="domain" description="BVU-1015-like N-terminal dimerisation-like" evidence="5">
    <location>
        <begin position="17"/>
        <end position="86"/>
    </location>
</feature>
<evidence type="ECO:0000256" key="2">
    <source>
        <dbReference type="ARBA" id="ARBA00022679"/>
    </source>
</evidence>
<sequence>MNFFETDKLTALQAIEKAQWIAFAPVVFQATRVLRDSGILQAIEDSPDGMTQDEVVARVQLPVYGVRVLLEAGLGIGLVTFRDDRYRTTKTTSFILHDTLTRVNMDFTHDVCYNAMFFLEESIREQKPVGLKVLGEWSTIYEGLSKLPGQAKKSWFAFDHFYSDFAFPEVQATVFQHQPKTLLDIGGNTGKWATACFEYDPNVTVTIMDLPGQVEMARANIAAKGFADRVRFQEANILDEQQQIAGQFDVIWMSQFLDCFSEDQIRSILRRCRLALSPTGKVFILEPFWNNQRFQASAFSLQQTSLYFTAIANGNSQMYHSGIFTRCIEDAGFRVTTHENLIGVSHTLLTCEAV</sequence>
<dbReference type="AlphaFoldDB" id="A0AAP2E0X6"/>
<keyword evidence="7" id="KW-1185">Reference proteome</keyword>
<gene>
    <name evidence="6" type="ORF">KK062_22900</name>
</gene>
<dbReference type="InterPro" id="IPR016461">
    <property type="entry name" value="COMT-like"/>
</dbReference>
<feature type="domain" description="O-methyltransferase C-terminal" evidence="4">
    <location>
        <begin position="180"/>
        <end position="333"/>
    </location>
</feature>
<dbReference type="GO" id="GO:0032259">
    <property type="term" value="P:methylation"/>
    <property type="evidence" value="ECO:0007669"/>
    <property type="project" value="UniProtKB-KW"/>
</dbReference>
<dbReference type="PANTHER" id="PTHR43712">
    <property type="entry name" value="PUTATIVE (AFU_ORTHOLOGUE AFUA_4G14580)-RELATED"/>
    <property type="match status" value="1"/>
</dbReference>
<evidence type="ECO:0000313" key="7">
    <source>
        <dbReference type="Proteomes" id="UP001319080"/>
    </source>
</evidence>
<dbReference type="RefSeq" id="WP_254086686.1">
    <property type="nucleotide sequence ID" value="NZ_JAHESE010000029.1"/>
</dbReference>
<reference evidence="6 7" key="1">
    <citation type="submission" date="2021-05" db="EMBL/GenBank/DDBJ databases">
        <title>A Polyphasic approach of four new species of the genus Ohtaekwangia: Ohtaekwangia histidinii sp. nov., Ohtaekwangia cretensis sp. nov., Ohtaekwangia indiensis sp. nov., Ohtaekwangia reichenbachii sp. nov. from diverse environment.</title>
        <authorList>
            <person name="Octaviana S."/>
        </authorList>
    </citation>
    <scope>NUCLEOTIDE SEQUENCE [LARGE SCALE GENOMIC DNA]</scope>
    <source>
        <strain evidence="6 7">PWU5</strain>
    </source>
</reference>
<protein>
    <submittedName>
        <fullName evidence="6">Class I SAM-dependent methyltransferase</fullName>
    </submittedName>
</protein>
<dbReference type="GO" id="GO:0008171">
    <property type="term" value="F:O-methyltransferase activity"/>
    <property type="evidence" value="ECO:0007669"/>
    <property type="project" value="InterPro"/>
</dbReference>
<dbReference type="Gene3D" id="1.10.10.10">
    <property type="entry name" value="Winged helix-like DNA-binding domain superfamily/Winged helix DNA-binding domain"/>
    <property type="match status" value="1"/>
</dbReference>
<dbReference type="CDD" id="cd02440">
    <property type="entry name" value="AdoMet_MTases"/>
    <property type="match status" value="1"/>
</dbReference>
<comment type="caution">
    <text evidence="6">The sequence shown here is derived from an EMBL/GenBank/DDBJ whole genome shotgun (WGS) entry which is preliminary data.</text>
</comment>
<evidence type="ECO:0000259" key="5">
    <source>
        <dbReference type="Pfam" id="PF21212"/>
    </source>
</evidence>
<keyword evidence="2" id="KW-0808">Transferase</keyword>
<dbReference type="Gene3D" id="1.20.58.1390">
    <property type="match status" value="1"/>
</dbReference>
<dbReference type="Gene3D" id="3.40.50.150">
    <property type="entry name" value="Vaccinia Virus protein VP39"/>
    <property type="match status" value="1"/>
</dbReference>
<name>A0AAP2E0X6_9BACT</name>
<dbReference type="SUPFAM" id="SSF46785">
    <property type="entry name" value="Winged helix' DNA-binding domain"/>
    <property type="match status" value="1"/>
</dbReference>
<keyword evidence="1 6" id="KW-0489">Methyltransferase</keyword>
<evidence type="ECO:0000313" key="6">
    <source>
        <dbReference type="EMBL" id="MBT1711110.1"/>
    </source>
</evidence>
<dbReference type="InterPro" id="IPR049480">
    <property type="entry name" value="BVU_1015-like_N"/>
</dbReference>
<dbReference type="InterPro" id="IPR036390">
    <property type="entry name" value="WH_DNA-bd_sf"/>
</dbReference>
<dbReference type="Pfam" id="PF21212">
    <property type="entry name" value="Dimerisation2-like_dom"/>
    <property type="match status" value="1"/>
</dbReference>
<keyword evidence="3" id="KW-0949">S-adenosyl-L-methionine</keyword>
<evidence type="ECO:0000256" key="1">
    <source>
        <dbReference type="ARBA" id="ARBA00022603"/>
    </source>
</evidence>
<evidence type="ECO:0000259" key="4">
    <source>
        <dbReference type="Pfam" id="PF00891"/>
    </source>
</evidence>
<dbReference type="EMBL" id="JAHESE010000029">
    <property type="protein sequence ID" value="MBT1711110.1"/>
    <property type="molecule type" value="Genomic_DNA"/>
</dbReference>